<reference evidence="2 3" key="1">
    <citation type="submission" date="2013-12" db="EMBL/GenBank/DDBJ databases">
        <authorList>
            <consortium name="DOE Joint Genome Institute"/>
            <person name="Eisen J."/>
            <person name="Huntemann M."/>
            <person name="Han J."/>
            <person name="Chen A."/>
            <person name="Kyrpides N."/>
            <person name="Mavromatis K."/>
            <person name="Markowitz V."/>
            <person name="Palaniappan K."/>
            <person name="Ivanova N."/>
            <person name="Schaumberg A."/>
            <person name="Pati A."/>
            <person name="Liolios K."/>
            <person name="Nordberg H.P."/>
            <person name="Cantor M.N."/>
            <person name="Hua S.X."/>
            <person name="Woyke T."/>
        </authorList>
    </citation>
    <scope>NUCLEOTIDE SEQUENCE [LARGE SCALE GENOMIC DNA]</scope>
    <source>
        <strain evidence="3">DSM 19437</strain>
    </source>
</reference>
<dbReference type="EMBL" id="CP007035">
    <property type="protein sequence ID" value="AHF17678.1"/>
    <property type="molecule type" value="Genomic_DNA"/>
</dbReference>
<dbReference type="KEGG" id="nso:NIASO_12165"/>
<accession>W0F7A7</accession>
<dbReference type="Proteomes" id="UP000003586">
    <property type="component" value="Chromosome"/>
</dbReference>
<keyword evidence="3" id="KW-1185">Reference proteome</keyword>
<dbReference type="AlphaFoldDB" id="W0F7A7"/>
<name>W0F7A7_9BACT</name>
<evidence type="ECO:0000313" key="3">
    <source>
        <dbReference type="Proteomes" id="UP000003586"/>
    </source>
</evidence>
<organism evidence="2 3">
    <name type="scientific">Niabella soli DSM 19437</name>
    <dbReference type="NCBI Taxonomy" id="929713"/>
    <lineage>
        <taxon>Bacteria</taxon>
        <taxon>Pseudomonadati</taxon>
        <taxon>Bacteroidota</taxon>
        <taxon>Chitinophagia</taxon>
        <taxon>Chitinophagales</taxon>
        <taxon>Chitinophagaceae</taxon>
        <taxon>Niabella</taxon>
    </lineage>
</organism>
<dbReference type="STRING" id="929713.NIASO_12165"/>
<evidence type="ECO:0000256" key="1">
    <source>
        <dbReference type="SAM" id="Phobius"/>
    </source>
</evidence>
<feature type="transmembrane region" description="Helical" evidence="1">
    <location>
        <begin position="94"/>
        <end position="114"/>
    </location>
</feature>
<keyword evidence="1" id="KW-0472">Membrane</keyword>
<dbReference type="OrthoDB" id="680459at2"/>
<evidence type="ECO:0000313" key="2">
    <source>
        <dbReference type="EMBL" id="AHF17678.1"/>
    </source>
</evidence>
<sequence>MTDNLKNILSHLNKNIDQDTLLKYLNEQLTKEEQHEVEKQLLEDAFNNDAVEGLQRIDNPMRLTLIAEALNRDLKKRTQKKRTAITKRQLKPQWGLYFSIIILLILIVLVYLVIHKHAIT</sequence>
<keyword evidence="1" id="KW-1133">Transmembrane helix</keyword>
<gene>
    <name evidence="2" type="ORF">NIASO_12165</name>
</gene>
<proteinExistence type="predicted"/>
<keyword evidence="1" id="KW-0812">Transmembrane</keyword>
<protein>
    <submittedName>
        <fullName evidence="2">Uncharacterized protein</fullName>
    </submittedName>
</protein>
<dbReference type="HOGENOM" id="CLU_2047202_0_0_10"/>
<dbReference type="RefSeq" id="WP_008585873.1">
    <property type="nucleotide sequence ID" value="NZ_CP007035.1"/>
</dbReference>